<dbReference type="EMBL" id="QQNA01000080">
    <property type="protein sequence ID" value="RDG37959.1"/>
    <property type="molecule type" value="Genomic_DNA"/>
</dbReference>
<evidence type="ECO:0000313" key="1">
    <source>
        <dbReference type="EMBL" id="RDG37959.1"/>
    </source>
</evidence>
<comment type="caution">
    <text evidence="1">The sequence shown here is derived from an EMBL/GenBank/DDBJ whole genome shotgun (WGS) entry which is preliminary data.</text>
</comment>
<reference evidence="1 2" key="1">
    <citation type="submission" date="2018-07" db="EMBL/GenBank/DDBJ databases">
        <title>Streptomyces species from bats.</title>
        <authorList>
            <person name="Dunlap C."/>
        </authorList>
    </citation>
    <scope>NUCLEOTIDE SEQUENCE [LARGE SCALE GENOMIC DNA]</scope>
    <source>
        <strain evidence="1 2">AC230</strain>
    </source>
</reference>
<evidence type="ECO:0008006" key="3">
    <source>
        <dbReference type="Google" id="ProtNLM"/>
    </source>
</evidence>
<dbReference type="Proteomes" id="UP000253741">
    <property type="component" value="Unassembled WGS sequence"/>
</dbReference>
<name>A0A370BC51_9ACTN</name>
<protein>
    <recommendedName>
        <fullName evidence="3">Phage gp6-like head-tail connector protein</fullName>
    </recommendedName>
</protein>
<proteinExistence type="predicted"/>
<evidence type="ECO:0000313" key="2">
    <source>
        <dbReference type="Proteomes" id="UP000253741"/>
    </source>
</evidence>
<accession>A0A370BC51</accession>
<dbReference type="AlphaFoldDB" id="A0A370BC51"/>
<sequence length="209" mass="22101">MDPLATPADLEARLGRQLIEEESARSAALLADASALVRDFTRRHFTPVTDDVIVLRPVGVQLRLPQRPVTAVSAVKAVRGDGVATAGMTGWVWDGIDKVDLSGAAYGIDGTRLDTWGRGSPDTYQVTYSHGVLPVPEAVVATVCAMVLRTLLAPSMSSGVAGERIGQYSYQIQPGTSATGATVTLSGADEKALARWGPRRFGTIQLRVG</sequence>
<organism evidence="1 2">
    <name type="scientific">Streptomyces corynorhini</name>
    <dbReference type="NCBI Taxonomy" id="2282652"/>
    <lineage>
        <taxon>Bacteria</taxon>
        <taxon>Bacillati</taxon>
        <taxon>Actinomycetota</taxon>
        <taxon>Actinomycetes</taxon>
        <taxon>Kitasatosporales</taxon>
        <taxon>Streptomycetaceae</taxon>
        <taxon>Streptomyces</taxon>
    </lineage>
</organism>
<gene>
    <name evidence="1" type="ORF">DVH02_11590</name>
</gene>
<dbReference type="OrthoDB" id="4191364at2"/>
<dbReference type="RefSeq" id="WP_114623699.1">
    <property type="nucleotide sequence ID" value="NZ_QQNA01000080.1"/>
</dbReference>
<keyword evidence="2" id="KW-1185">Reference proteome</keyword>